<organism evidence="1 2">
    <name type="scientific">Trifolium medium</name>
    <dbReference type="NCBI Taxonomy" id="97028"/>
    <lineage>
        <taxon>Eukaryota</taxon>
        <taxon>Viridiplantae</taxon>
        <taxon>Streptophyta</taxon>
        <taxon>Embryophyta</taxon>
        <taxon>Tracheophyta</taxon>
        <taxon>Spermatophyta</taxon>
        <taxon>Magnoliopsida</taxon>
        <taxon>eudicotyledons</taxon>
        <taxon>Gunneridae</taxon>
        <taxon>Pentapetalae</taxon>
        <taxon>rosids</taxon>
        <taxon>fabids</taxon>
        <taxon>Fabales</taxon>
        <taxon>Fabaceae</taxon>
        <taxon>Papilionoideae</taxon>
        <taxon>50 kb inversion clade</taxon>
        <taxon>NPAAA clade</taxon>
        <taxon>Hologalegina</taxon>
        <taxon>IRL clade</taxon>
        <taxon>Trifolieae</taxon>
        <taxon>Trifolium</taxon>
    </lineage>
</organism>
<dbReference type="PANTHER" id="PTHR34361:SF2">
    <property type="entry name" value="OS08G0157800 PROTEIN"/>
    <property type="match status" value="1"/>
</dbReference>
<name>A0A392PNP5_9FABA</name>
<sequence>VIKARDDKSCINNNDLETPSDIADKLTPREIDNQNQFNFCKDSPIPAKNKADYETSVLARFHILKSRAAEDSNSECLTEKLFEFSAEGIEDTIITKDALKGESLDANLNSYTAVDKSIPKEFHLDLEDSEEIERCRTYEFQLPNYHSDGMASDWEHV</sequence>
<accession>A0A392PNP5</accession>
<feature type="non-terminal residue" evidence="1">
    <location>
        <position position="1"/>
    </location>
</feature>
<reference evidence="1 2" key="1">
    <citation type="journal article" date="2018" name="Front. Plant Sci.">
        <title>Red Clover (Trifolium pratense) and Zigzag Clover (T. medium) - A Picture of Genomic Similarities and Differences.</title>
        <authorList>
            <person name="Dluhosova J."/>
            <person name="Istvanek J."/>
            <person name="Nedelnik J."/>
            <person name="Repkova J."/>
        </authorList>
    </citation>
    <scope>NUCLEOTIDE SEQUENCE [LARGE SCALE GENOMIC DNA]</scope>
    <source>
        <strain evidence="2">cv. 10/8</strain>
        <tissue evidence="1">Leaf</tissue>
    </source>
</reference>
<dbReference type="Proteomes" id="UP000265520">
    <property type="component" value="Unassembled WGS sequence"/>
</dbReference>
<dbReference type="EMBL" id="LXQA010086113">
    <property type="protein sequence ID" value="MCI12916.1"/>
    <property type="molecule type" value="Genomic_DNA"/>
</dbReference>
<keyword evidence="2" id="KW-1185">Reference proteome</keyword>
<dbReference type="PANTHER" id="PTHR34361">
    <property type="entry name" value="OS08G0157800 PROTEIN"/>
    <property type="match status" value="1"/>
</dbReference>
<comment type="caution">
    <text evidence="1">The sequence shown here is derived from an EMBL/GenBank/DDBJ whole genome shotgun (WGS) entry which is preliminary data.</text>
</comment>
<protein>
    <submittedName>
        <fullName evidence="1">Uncharacterized protein</fullName>
    </submittedName>
</protein>
<evidence type="ECO:0000313" key="2">
    <source>
        <dbReference type="Proteomes" id="UP000265520"/>
    </source>
</evidence>
<evidence type="ECO:0000313" key="1">
    <source>
        <dbReference type="EMBL" id="MCI12916.1"/>
    </source>
</evidence>
<proteinExistence type="predicted"/>
<dbReference type="AlphaFoldDB" id="A0A392PNP5"/>